<name>A0AAN7P475_9COLE</name>
<keyword evidence="6" id="KW-0560">Oxidoreductase</keyword>
<evidence type="ECO:0000256" key="5">
    <source>
        <dbReference type="ARBA" id="ARBA00022989"/>
    </source>
</evidence>
<evidence type="ECO:0000256" key="8">
    <source>
        <dbReference type="ARBA" id="ARBA00023136"/>
    </source>
</evidence>
<keyword evidence="7" id="KW-0443">Lipid metabolism</keyword>
<reference evidence="14" key="1">
    <citation type="submission" date="2023-01" db="EMBL/GenBank/DDBJ databases">
        <title>Key to firefly adult light organ development and bioluminescence: homeobox transcription factors regulate luciferase expression and transportation to peroxisome.</title>
        <authorList>
            <person name="Fu X."/>
        </authorList>
    </citation>
    <scope>NUCLEOTIDE SEQUENCE [LARGE SCALE GENOMIC DNA]</scope>
</reference>
<sequence>MENNIQHEPQSTNPENPFLKTVFSIFAIILEVHILLINITWIVIEDAYRCFVPVSEKSVQGEIALITGAGHGMGRELALLYASEGATVICWDVNEQNNEDTVKMINKFGNKKAYAYTCDVTDYDKVTEVCARIEKDVGDVSILINNAGIMPSKPFLQQSKTDIDRTLNINLMSHFWILRAVLPNMLKNNHGHIVAMSSLCGIEGMVNLVPYTTSKFAVRGLMAALRKELEENDKCQIKTTTILPYMIDTGLVKSAFIRFPSLAPMLKKEDAARYIMSAQRRNVVEISIPRFFINTFLIIKYENEPKTAGAQFLEILQITGESLFLILYLIWISIIGTYRLINPLPKKSIKGEIALITGAGHGIGRELALQYASEGATVVCWDINSAGMDETISQINKLGYTKAHAYICNVAKREEVMKTAEIVQKEVGPVTILINNAGIMPAHSFLEHTAQEIENTMNINVMAHCWTLQTFLPDMIKNNYGHIVALSSIVGLVGQRNLVPYTASKFAVRGMMEALHLELRTKPNNKIRLTTIYPYMVNTGLCKKPVVRFKSVMSLLNPKDVAQNIIDAQRRNVIETTIPNHLLYVVYYSKLFPFNGGKAILDFLSAYVSSDLD</sequence>
<dbReference type="Proteomes" id="UP001353858">
    <property type="component" value="Unassembled WGS sequence"/>
</dbReference>
<organism evidence="13 14">
    <name type="scientific">Aquatica leii</name>
    <dbReference type="NCBI Taxonomy" id="1421715"/>
    <lineage>
        <taxon>Eukaryota</taxon>
        <taxon>Metazoa</taxon>
        <taxon>Ecdysozoa</taxon>
        <taxon>Arthropoda</taxon>
        <taxon>Hexapoda</taxon>
        <taxon>Insecta</taxon>
        <taxon>Pterygota</taxon>
        <taxon>Neoptera</taxon>
        <taxon>Endopterygota</taxon>
        <taxon>Coleoptera</taxon>
        <taxon>Polyphaga</taxon>
        <taxon>Elateriformia</taxon>
        <taxon>Elateroidea</taxon>
        <taxon>Lampyridae</taxon>
        <taxon>Luciolinae</taxon>
        <taxon>Aquatica</taxon>
    </lineage>
</organism>
<comment type="function">
    <text evidence="9">Catalyzes the reduction of all-trans-retinal to all-trans-retinol in the presence of NADPH.</text>
</comment>
<evidence type="ECO:0000256" key="6">
    <source>
        <dbReference type="ARBA" id="ARBA00023002"/>
    </source>
</evidence>
<dbReference type="PANTHER" id="PTHR24322:SF736">
    <property type="entry name" value="RETINOL DEHYDROGENASE 10"/>
    <property type="match status" value="1"/>
</dbReference>
<feature type="transmembrane region" description="Helical" evidence="12">
    <location>
        <begin position="21"/>
        <end position="44"/>
    </location>
</feature>
<accession>A0AAN7P475</accession>
<evidence type="ECO:0000313" key="13">
    <source>
        <dbReference type="EMBL" id="KAK4876237.1"/>
    </source>
</evidence>
<keyword evidence="5 12" id="KW-1133">Transmembrane helix</keyword>
<dbReference type="SUPFAM" id="SSF51735">
    <property type="entry name" value="NAD(P)-binding Rossmann-fold domains"/>
    <property type="match status" value="2"/>
</dbReference>
<evidence type="ECO:0000256" key="9">
    <source>
        <dbReference type="ARBA" id="ARBA00059620"/>
    </source>
</evidence>
<dbReference type="PROSITE" id="PS00061">
    <property type="entry name" value="ADH_SHORT"/>
    <property type="match status" value="2"/>
</dbReference>
<dbReference type="AlphaFoldDB" id="A0AAN7P475"/>
<dbReference type="CDD" id="cd05339">
    <property type="entry name" value="17beta-HSDXI-like_SDR_c"/>
    <property type="match status" value="2"/>
</dbReference>
<dbReference type="Pfam" id="PF00106">
    <property type="entry name" value="adh_short"/>
    <property type="match status" value="2"/>
</dbReference>
<comment type="subcellular location">
    <subcellularLocation>
        <location evidence="1">Membrane</location>
        <topology evidence="1">Multi-pass membrane protein</topology>
    </subcellularLocation>
</comment>
<keyword evidence="14" id="KW-1185">Reference proteome</keyword>
<dbReference type="InterPro" id="IPR002347">
    <property type="entry name" value="SDR_fam"/>
</dbReference>
<evidence type="ECO:0000256" key="12">
    <source>
        <dbReference type="SAM" id="Phobius"/>
    </source>
</evidence>
<evidence type="ECO:0000256" key="10">
    <source>
        <dbReference type="ARBA" id="ARBA00068717"/>
    </source>
</evidence>
<dbReference type="EMBL" id="JARPUR010000005">
    <property type="protein sequence ID" value="KAK4876237.1"/>
    <property type="molecule type" value="Genomic_DNA"/>
</dbReference>
<dbReference type="InterPro" id="IPR020904">
    <property type="entry name" value="Sc_DH/Rdtase_CS"/>
</dbReference>
<dbReference type="FunFam" id="3.40.50.720:FF:000131">
    <property type="entry name" value="Short-chain dehydrogenase/reductase 3"/>
    <property type="match status" value="2"/>
</dbReference>
<keyword evidence="8 12" id="KW-0472">Membrane</keyword>
<evidence type="ECO:0000256" key="2">
    <source>
        <dbReference type="ARBA" id="ARBA00006484"/>
    </source>
</evidence>
<protein>
    <recommendedName>
        <fullName evidence="10">Short-chain dehydrogenase/reductase 3</fullName>
    </recommendedName>
    <alternativeName>
        <fullName evidence="11">Retinal short-chain dehydrogenase/reductase 1</fullName>
    </alternativeName>
</protein>
<dbReference type="InterPro" id="IPR036291">
    <property type="entry name" value="NAD(P)-bd_dom_sf"/>
</dbReference>
<dbReference type="PANTHER" id="PTHR24322">
    <property type="entry name" value="PKSB"/>
    <property type="match status" value="1"/>
</dbReference>
<dbReference type="GO" id="GO:0005811">
    <property type="term" value="C:lipid droplet"/>
    <property type="evidence" value="ECO:0007669"/>
    <property type="project" value="TreeGrafter"/>
</dbReference>
<evidence type="ECO:0000256" key="7">
    <source>
        <dbReference type="ARBA" id="ARBA00023098"/>
    </source>
</evidence>
<gene>
    <name evidence="13" type="ORF">RN001_012659</name>
</gene>
<keyword evidence="4" id="KW-0521">NADP</keyword>
<evidence type="ECO:0000256" key="4">
    <source>
        <dbReference type="ARBA" id="ARBA00022857"/>
    </source>
</evidence>
<proteinExistence type="inferred from homology"/>
<comment type="caution">
    <text evidence="13">The sequence shown here is derived from an EMBL/GenBank/DDBJ whole genome shotgun (WGS) entry which is preliminary data.</text>
</comment>
<evidence type="ECO:0000256" key="3">
    <source>
        <dbReference type="ARBA" id="ARBA00022692"/>
    </source>
</evidence>
<evidence type="ECO:0000313" key="14">
    <source>
        <dbReference type="Proteomes" id="UP001353858"/>
    </source>
</evidence>
<comment type="similarity">
    <text evidence="2">Belongs to the short-chain dehydrogenases/reductases (SDR) family.</text>
</comment>
<dbReference type="GO" id="GO:0016020">
    <property type="term" value="C:membrane"/>
    <property type="evidence" value="ECO:0007669"/>
    <property type="project" value="UniProtKB-SubCell"/>
</dbReference>
<keyword evidence="3 12" id="KW-0812">Transmembrane</keyword>
<evidence type="ECO:0000256" key="11">
    <source>
        <dbReference type="ARBA" id="ARBA00082544"/>
    </source>
</evidence>
<dbReference type="PRINTS" id="PR00081">
    <property type="entry name" value="GDHRDH"/>
</dbReference>
<dbReference type="PRINTS" id="PR00080">
    <property type="entry name" value="SDRFAMILY"/>
</dbReference>
<evidence type="ECO:0000256" key="1">
    <source>
        <dbReference type="ARBA" id="ARBA00004141"/>
    </source>
</evidence>
<dbReference type="GO" id="GO:0052650">
    <property type="term" value="F:all-trans-retinol dehydrogenase (NADP+) activity"/>
    <property type="evidence" value="ECO:0007669"/>
    <property type="project" value="UniProtKB-ARBA"/>
</dbReference>
<dbReference type="Gene3D" id="3.40.50.720">
    <property type="entry name" value="NAD(P)-binding Rossmann-like Domain"/>
    <property type="match status" value="2"/>
</dbReference>